<dbReference type="HAMAP" id="MF_02066">
    <property type="entry name" value="CpoB"/>
    <property type="match status" value="1"/>
</dbReference>
<keyword evidence="1" id="KW-0132">Cell division</keyword>
<dbReference type="Pfam" id="PF14559">
    <property type="entry name" value="TPR_19"/>
    <property type="match status" value="1"/>
</dbReference>
<comment type="similarity">
    <text evidence="1">Belongs to the CpoB family.</text>
</comment>
<dbReference type="RefSeq" id="WP_183636166.1">
    <property type="nucleotide sequence ID" value="NZ_BAABLE010000005.1"/>
</dbReference>
<feature type="coiled-coil region" evidence="1">
    <location>
        <begin position="28"/>
        <end position="86"/>
    </location>
</feature>
<dbReference type="Gene3D" id="1.25.40.10">
    <property type="entry name" value="Tetratricopeptide repeat domain"/>
    <property type="match status" value="1"/>
</dbReference>
<dbReference type="NCBIfam" id="TIGR02795">
    <property type="entry name" value="tol_pal_ybgF"/>
    <property type="match status" value="1"/>
</dbReference>
<protein>
    <recommendedName>
        <fullName evidence="1">Cell division coordinator CpoB</fullName>
    </recommendedName>
</protein>
<sequence length="245" mass="26699" precursor="true">MRRAVALLLLSCAVLPARAGLFDDDVARKQIETLRTDHENRLQKLEASARGQIELANQIEALKQDIAKLRGQIEVLTNDLDQAQKRQRDFYVDLDTRLRKFETAAVAPDAAASAPAAPAADPANETHDYEAALNLVKAGKNKEAAAGFIAFTKAYPKSSFLPSANFWAASALYQQREVADAAKYYAKTAEGWPDDARAPDALLGLSNCQTELGDKKAARASLEKIVSRYPSSPAAQTAKQRLSKK</sequence>
<dbReference type="SUPFAM" id="SSF48452">
    <property type="entry name" value="TPR-like"/>
    <property type="match status" value="1"/>
</dbReference>
<dbReference type="InterPro" id="IPR034706">
    <property type="entry name" value="CpoB"/>
</dbReference>
<evidence type="ECO:0000256" key="1">
    <source>
        <dbReference type="HAMAP-Rule" id="MF_02066"/>
    </source>
</evidence>
<organism evidence="3 4">
    <name type="scientific">Niveibacterium umoris</name>
    <dbReference type="NCBI Taxonomy" id="1193620"/>
    <lineage>
        <taxon>Bacteria</taxon>
        <taxon>Pseudomonadati</taxon>
        <taxon>Pseudomonadota</taxon>
        <taxon>Betaproteobacteria</taxon>
        <taxon>Rhodocyclales</taxon>
        <taxon>Rhodocyclaceae</taxon>
        <taxon>Niveibacterium</taxon>
    </lineage>
</organism>
<dbReference type="Pfam" id="PF16331">
    <property type="entry name" value="TolA_bind_tri"/>
    <property type="match status" value="1"/>
</dbReference>
<keyword evidence="4" id="KW-1185">Reference proteome</keyword>
<dbReference type="EMBL" id="JACIET010000002">
    <property type="protein sequence ID" value="MBB4014289.1"/>
    <property type="molecule type" value="Genomic_DNA"/>
</dbReference>
<keyword evidence="1" id="KW-0175">Coiled coil</keyword>
<comment type="caution">
    <text evidence="3">The sequence shown here is derived from an EMBL/GenBank/DDBJ whole genome shotgun (WGS) entry which is preliminary data.</text>
</comment>
<name>A0A840BS89_9RHOO</name>
<comment type="subcellular location">
    <subcellularLocation>
        <location evidence="1">Periplasm</location>
    </subcellularLocation>
</comment>
<keyword evidence="1" id="KW-0574">Periplasm</keyword>
<comment type="function">
    <text evidence="1">Mediates coordination of peptidoglycan synthesis and outer membrane constriction during cell division.</text>
</comment>
<keyword evidence="1" id="KW-0732">Signal</keyword>
<dbReference type="InterPro" id="IPR032519">
    <property type="entry name" value="YbgF_tri"/>
</dbReference>
<keyword evidence="1" id="KW-0131">Cell cycle</keyword>
<evidence type="ECO:0000259" key="2">
    <source>
        <dbReference type="Pfam" id="PF16331"/>
    </source>
</evidence>
<dbReference type="AlphaFoldDB" id="A0A840BS89"/>
<dbReference type="InterPro" id="IPR014162">
    <property type="entry name" value="CpoB_C"/>
</dbReference>
<accession>A0A840BS89</accession>
<dbReference type="GO" id="GO:0070206">
    <property type="term" value="P:protein trimerization"/>
    <property type="evidence" value="ECO:0007669"/>
    <property type="project" value="InterPro"/>
</dbReference>
<feature type="chain" id="PRO_5033176894" description="Cell division coordinator CpoB" evidence="1">
    <location>
        <begin position="20"/>
        <end position="245"/>
    </location>
</feature>
<evidence type="ECO:0000313" key="4">
    <source>
        <dbReference type="Proteomes" id="UP000561045"/>
    </source>
</evidence>
<evidence type="ECO:0000313" key="3">
    <source>
        <dbReference type="EMBL" id="MBB4014289.1"/>
    </source>
</evidence>
<dbReference type="GO" id="GO:0030288">
    <property type="term" value="C:outer membrane-bounded periplasmic space"/>
    <property type="evidence" value="ECO:0007669"/>
    <property type="project" value="UniProtKB-UniRule"/>
</dbReference>
<feature type="domain" description="YbgF trimerisation" evidence="2">
    <location>
        <begin position="38"/>
        <end position="107"/>
    </location>
</feature>
<dbReference type="GO" id="GO:0043093">
    <property type="term" value="P:FtsZ-dependent cytokinesis"/>
    <property type="evidence" value="ECO:0007669"/>
    <property type="project" value="UniProtKB-UniRule"/>
</dbReference>
<dbReference type="Proteomes" id="UP000561045">
    <property type="component" value="Unassembled WGS sequence"/>
</dbReference>
<gene>
    <name evidence="1" type="primary">cpoB</name>
    <name evidence="3" type="ORF">GGR36_003635</name>
</gene>
<reference evidence="3 4" key="1">
    <citation type="submission" date="2020-08" db="EMBL/GenBank/DDBJ databases">
        <title>Genomic Encyclopedia of Type Strains, Phase IV (KMG-IV): sequencing the most valuable type-strain genomes for metagenomic binning, comparative biology and taxonomic classification.</title>
        <authorList>
            <person name="Goeker M."/>
        </authorList>
    </citation>
    <scope>NUCLEOTIDE SEQUENCE [LARGE SCALE GENOMIC DNA]</scope>
    <source>
        <strain evidence="3 4">DSM 106739</strain>
    </source>
</reference>
<dbReference type="InterPro" id="IPR011990">
    <property type="entry name" value="TPR-like_helical_dom_sf"/>
</dbReference>
<proteinExistence type="inferred from homology"/>
<dbReference type="Gene3D" id="1.20.5.110">
    <property type="match status" value="1"/>
</dbReference>
<feature type="signal peptide" evidence="1">
    <location>
        <begin position="1"/>
        <end position="19"/>
    </location>
</feature>